<gene>
    <name evidence="4" type="ORF">VTJ83DRAFT_5535</name>
</gene>
<evidence type="ECO:0000256" key="2">
    <source>
        <dbReference type="SAM" id="MobiDB-lite"/>
    </source>
</evidence>
<dbReference type="Pfam" id="PF04146">
    <property type="entry name" value="YTH"/>
    <property type="match status" value="1"/>
</dbReference>
<feature type="compositionally biased region" description="Basic and acidic residues" evidence="2">
    <location>
        <begin position="425"/>
        <end position="442"/>
    </location>
</feature>
<evidence type="ECO:0000313" key="5">
    <source>
        <dbReference type="Proteomes" id="UP001600064"/>
    </source>
</evidence>
<feature type="compositionally biased region" description="Low complexity" evidence="2">
    <location>
        <begin position="120"/>
        <end position="142"/>
    </location>
</feature>
<feature type="compositionally biased region" description="Basic and acidic residues" evidence="2">
    <location>
        <begin position="407"/>
        <end position="418"/>
    </location>
</feature>
<dbReference type="CDD" id="cd21134">
    <property type="entry name" value="YTH"/>
    <property type="match status" value="1"/>
</dbReference>
<proteinExistence type="predicted"/>
<feature type="compositionally biased region" description="Polar residues" evidence="2">
    <location>
        <begin position="103"/>
        <end position="119"/>
    </location>
</feature>
<evidence type="ECO:0000256" key="1">
    <source>
        <dbReference type="SAM" id="Coils"/>
    </source>
</evidence>
<accession>A0ABR4D741</accession>
<feature type="compositionally biased region" description="Basic and acidic residues" evidence="2">
    <location>
        <begin position="638"/>
        <end position="648"/>
    </location>
</feature>
<sequence>MASRLPPQKINLDARAAELREKLYRARQNAQRLQASQGQPSAQAAQPVQDNTIAGGASFAAAASASASPAAMASQPTPSATSQDKPQACSLVNDIAALIHSISSGVPDSPTQESAERSGSSPVPSTAPAEPATAPEQPATPSDPKPALNDRASIDAAPVAPSDGLAVTATGFPYPTPTMIVTTHEPANPATTPGPDPPTATSDMKNAGKPAINLLPMTGRSSLGLSNRDQRPRARIILPIVVASIAPKAPTMNGPRENPLTDLSSRDTLQRLLSMDPELKDFLEMTDYFNAETRARRLDRFRRAKELAEQKRKIEEEERRLREEEELEMNSYRSSTATRLPSTLSTSAISEAATLPTPVTPLLQNAAMEFRDTSGVSPGTLKRHINEEGAGERLEKVPRINTPIRARSVETRSGDGERQILLTRPRHDAHTDRDEARDDRREPRRRSVSPAERYRFRQAGDDRRGSFSYKGGNRYVETDRRSLYPIPVDLGSKGETRFFIVKSFNEVNVRRCMEDGLWTTQVQNEKILSDAFVQCKNVILFFSINKSKAFQGYARMTSAPSPDTPKPSFAKNIHWDTSDAFRVEWLSKTSVDFWRVGHLKNALNDNEPVLVGKDGQEIEPECGADLLRIMESVAIERERGADKDGDRHRHERGGHGAGYGGHYYRHQYGQKRGGFHHNRW</sequence>
<feature type="region of interest" description="Disordered" evidence="2">
    <location>
        <begin position="177"/>
        <end position="207"/>
    </location>
</feature>
<feature type="compositionally biased region" description="Low complexity" evidence="2">
    <location>
        <begin position="34"/>
        <end position="50"/>
    </location>
</feature>
<keyword evidence="5" id="KW-1185">Reference proteome</keyword>
<comment type="caution">
    <text evidence="4">The sequence shown here is derived from an EMBL/GenBank/DDBJ whole genome shotgun (WGS) entry which is preliminary data.</text>
</comment>
<dbReference type="PANTHER" id="PTHR12357:SF3">
    <property type="entry name" value="YTH DOMAIN-CONTAINING PROTEIN 1"/>
    <property type="match status" value="1"/>
</dbReference>
<dbReference type="GeneID" id="98126790"/>
<dbReference type="PROSITE" id="PS50882">
    <property type="entry name" value="YTH"/>
    <property type="match status" value="1"/>
</dbReference>
<reference evidence="4 5" key="1">
    <citation type="journal article" date="2024" name="Commun. Biol.">
        <title>Comparative genomic analysis of thermophilic fungi reveals convergent evolutionary adaptations and gene losses.</title>
        <authorList>
            <person name="Steindorff A.S."/>
            <person name="Aguilar-Pontes M.V."/>
            <person name="Robinson A.J."/>
            <person name="Andreopoulos B."/>
            <person name="LaButti K."/>
            <person name="Kuo A."/>
            <person name="Mondo S."/>
            <person name="Riley R."/>
            <person name="Otillar R."/>
            <person name="Haridas S."/>
            <person name="Lipzen A."/>
            <person name="Grimwood J."/>
            <person name="Schmutz J."/>
            <person name="Clum A."/>
            <person name="Reid I.D."/>
            <person name="Moisan M.C."/>
            <person name="Butler G."/>
            <person name="Nguyen T.T.M."/>
            <person name="Dewar K."/>
            <person name="Conant G."/>
            <person name="Drula E."/>
            <person name="Henrissat B."/>
            <person name="Hansel C."/>
            <person name="Singer S."/>
            <person name="Hutchinson M.I."/>
            <person name="de Vries R.P."/>
            <person name="Natvig D.O."/>
            <person name="Powell A.J."/>
            <person name="Tsang A."/>
            <person name="Grigoriev I.V."/>
        </authorList>
    </citation>
    <scope>NUCLEOTIDE SEQUENCE [LARGE SCALE GENOMIC DNA]</scope>
    <source>
        <strain evidence="4 5">ATCC 22073</strain>
    </source>
</reference>
<evidence type="ECO:0000313" key="4">
    <source>
        <dbReference type="EMBL" id="KAL2266183.1"/>
    </source>
</evidence>
<dbReference type="InterPro" id="IPR007275">
    <property type="entry name" value="YTH_domain"/>
</dbReference>
<dbReference type="EMBL" id="JAZGUE010000005">
    <property type="protein sequence ID" value="KAL2266183.1"/>
    <property type="molecule type" value="Genomic_DNA"/>
</dbReference>
<keyword evidence="1" id="KW-0175">Coiled coil</keyword>
<name>A0ABR4D741_9PEZI</name>
<feature type="region of interest" description="Disordered" evidence="2">
    <location>
        <begin position="405"/>
        <end position="451"/>
    </location>
</feature>
<dbReference type="RefSeq" id="XP_070864910.1">
    <property type="nucleotide sequence ID" value="XM_071012146.1"/>
</dbReference>
<evidence type="ECO:0000259" key="3">
    <source>
        <dbReference type="PROSITE" id="PS50882"/>
    </source>
</evidence>
<feature type="region of interest" description="Disordered" evidence="2">
    <location>
        <begin position="28"/>
        <end position="50"/>
    </location>
</feature>
<dbReference type="Proteomes" id="UP001600064">
    <property type="component" value="Unassembled WGS sequence"/>
</dbReference>
<protein>
    <recommendedName>
        <fullName evidence="3">YTH domain-containing protein</fullName>
    </recommendedName>
</protein>
<dbReference type="InterPro" id="IPR045168">
    <property type="entry name" value="YTH_prot"/>
</dbReference>
<dbReference type="PANTHER" id="PTHR12357">
    <property type="entry name" value="YTH YT521-B HOMOLOGY DOMAIN-CONTAINING"/>
    <property type="match status" value="1"/>
</dbReference>
<organism evidence="4 5">
    <name type="scientific">Remersonia thermophila</name>
    <dbReference type="NCBI Taxonomy" id="72144"/>
    <lineage>
        <taxon>Eukaryota</taxon>
        <taxon>Fungi</taxon>
        <taxon>Dikarya</taxon>
        <taxon>Ascomycota</taxon>
        <taxon>Pezizomycotina</taxon>
        <taxon>Sordariomycetes</taxon>
        <taxon>Sordariomycetidae</taxon>
        <taxon>Sordariales</taxon>
        <taxon>Sordariales incertae sedis</taxon>
        <taxon>Remersonia</taxon>
    </lineage>
</organism>
<feature type="region of interest" description="Disordered" evidence="2">
    <location>
        <begin position="638"/>
        <end position="662"/>
    </location>
</feature>
<dbReference type="Gene3D" id="3.10.590.10">
    <property type="entry name" value="ph1033 like domains"/>
    <property type="match status" value="1"/>
</dbReference>
<feature type="region of interest" description="Disordered" evidence="2">
    <location>
        <begin position="103"/>
        <end position="150"/>
    </location>
</feature>
<feature type="domain" description="YTH" evidence="3">
    <location>
        <begin position="496"/>
        <end position="630"/>
    </location>
</feature>
<feature type="coiled-coil region" evidence="1">
    <location>
        <begin position="298"/>
        <end position="327"/>
    </location>
</feature>